<dbReference type="Proteomes" id="UP000024635">
    <property type="component" value="Unassembled WGS sequence"/>
</dbReference>
<name>A0A016WBF1_9BILA</name>
<accession>A0A016WBF1</accession>
<protein>
    <submittedName>
        <fullName evidence="1">Uncharacterized protein</fullName>
    </submittedName>
</protein>
<proteinExistence type="predicted"/>
<sequence>MRSMEDNWKWTATERVRLEAVSRQNHRARVLIELRKRVDSIGICQSSSEKCPLRPFDDFVKADQILSEMVRTCPTVQSGPSHFSCAKDGALPNMGQLNEHVFLNLTRIGIDTGIEF</sequence>
<comment type="caution">
    <text evidence="1">The sequence shown here is derived from an EMBL/GenBank/DDBJ whole genome shotgun (WGS) entry which is preliminary data.</text>
</comment>
<evidence type="ECO:0000313" key="2">
    <source>
        <dbReference type="Proteomes" id="UP000024635"/>
    </source>
</evidence>
<keyword evidence="2" id="KW-1185">Reference proteome</keyword>
<reference evidence="2" key="1">
    <citation type="journal article" date="2015" name="Nat. Genet.">
        <title>The genome and transcriptome of the zoonotic hookworm Ancylostoma ceylanicum identify infection-specific gene families.</title>
        <authorList>
            <person name="Schwarz E.M."/>
            <person name="Hu Y."/>
            <person name="Antoshechkin I."/>
            <person name="Miller M.M."/>
            <person name="Sternberg P.W."/>
            <person name="Aroian R.V."/>
        </authorList>
    </citation>
    <scope>NUCLEOTIDE SEQUENCE</scope>
    <source>
        <strain evidence="2">HY135</strain>
    </source>
</reference>
<organism evidence="1 2">
    <name type="scientific">Ancylostoma ceylanicum</name>
    <dbReference type="NCBI Taxonomy" id="53326"/>
    <lineage>
        <taxon>Eukaryota</taxon>
        <taxon>Metazoa</taxon>
        <taxon>Ecdysozoa</taxon>
        <taxon>Nematoda</taxon>
        <taxon>Chromadorea</taxon>
        <taxon>Rhabditida</taxon>
        <taxon>Rhabditina</taxon>
        <taxon>Rhabditomorpha</taxon>
        <taxon>Strongyloidea</taxon>
        <taxon>Ancylostomatidae</taxon>
        <taxon>Ancylostomatinae</taxon>
        <taxon>Ancylostoma</taxon>
    </lineage>
</organism>
<evidence type="ECO:0000313" key="1">
    <source>
        <dbReference type="EMBL" id="EYC36338.1"/>
    </source>
</evidence>
<gene>
    <name evidence="1" type="primary">Acey_s0907.g2976</name>
    <name evidence="1" type="ORF">Y032_0907g2976</name>
</gene>
<dbReference type="EMBL" id="JARK01000507">
    <property type="protein sequence ID" value="EYC36338.1"/>
    <property type="molecule type" value="Genomic_DNA"/>
</dbReference>
<dbReference type="AlphaFoldDB" id="A0A016WBF1"/>